<dbReference type="GO" id="GO:0016787">
    <property type="term" value="F:hydrolase activity"/>
    <property type="evidence" value="ECO:0007669"/>
    <property type="project" value="UniProtKB-KW"/>
</dbReference>
<evidence type="ECO:0000313" key="2">
    <source>
        <dbReference type="EMBL" id="KPH64761.1"/>
    </source>
</evidence>
<dbReference type="PATRIC" id="fig|187330.3.peg.2813"/>
<name>A0A0N0M134_9GAMM</name>
<protein>
    <submittedName>
        <fullName evidence="2">Dienelactone hydrolase</fullName>
    </submittedName>
</protein>
<dbReference type="AlphaFoldDB" id="A0A0N0M134"/>
<keyword evidence="3" id="KW-1185">Reference proteome</keyword>
<dbReference type="Proteomes" id="UP000037848">
    <property type="component" value="Unassembled WGS sequence"/>
</dbReference>
<reference evidence="2 3" key="1">
    <citation type="submission" date="2015-08" db="EMBL/GenBank/DDBJ databases">
        <title>Draft Genome Sequence of Pseudoalteromonas porphyrae UCD-SED14.</title>
        <authorList>
            <person name="Coil D.A."/>
            <person name="Jospin G."/>
            <person name="Lee R.D."/>
            <person name="Eisen J.A."/>
        </authorList>
    </citation>
    <scope>NUCLEOTIDE SEQUENCE [LARGE SCALE GENOMIC DNA]</scope>
    <source>
        <strain evidence="2 3">UCD-SED14</strain>
    </source>
</reference>
<dbReference type="PANTHER" id="PTHR47562">
    <property type="match status" value="1"/>
</dbReference>
<sequence length="244" mass="26868">MIIQHHSHDIATDTGIMRTSVYRPQAGGQFPAIIFYSEIFQQTAPIARSAALLAGHGFVVLVPEVFHELNPLGTVLAYDDAGKDKGNADKWAKPLESHDSDTHAMINFVQTQNYCTGAVGAMGVCIGGHLAYRAALNPAIKAAFCLYATDIHSDTLPAKAGNNSFERMKDIQGEIHFIWGKQDPHVPKEGRAKIYQHAVTSGINYQWQEVNAQHAFMRDEGERYDPALAIAMYQQAVALFSRTL</sequence>
<proteinExistence type="predicted"/>
<dbReference type="OrthoDB" id="9787933at2"/>
<evidence type="ECO:0000259" key="1">
    <source>
        <dbReference type="Pfam" id="PF01738"/>
    </source>
</evidence>
<dbReference type="SUPFAM" id="SSF53474">
    <property type="entry name" value="alpha/beta-Hydrolases"/>
    <property type="match status" value="1"/>
</dbReference>
<dbReference type="InterPro" id="IPR002925">
    <property type="entry name" value="Dienelactn_hydro"/>
</dbReference>
<organism evidence="2 3">
    <name type="scientific">Pseudoalteromonas porphyrae</name>
    <dbReference type="NCBI Taxonomy" id="187330"/>
    <lineage>
        <taxon>Bacteria</taxon>
        <taxon>Pseudomonadati</taxon>
        <taxon>Pseudomonadota</taxon>
        <taxon>Gammaproteobacteria</taxon>
        <taxon>Alteromonadales</taxon>
        <taxon>Pseudoalteromonadaceae</taxon>
        <taxon>Pseudoalteromonas</taxon>
    </lineage>
</organism>
<accession>A0A0N0M134</accession>
<dbReference type="Gene3D" id="3.40.50.1820">
    <property type="entry name" value="alpha/beta hydrolase"/>
    <property type="match status" value="1"/>
</dbReference>
<dbReference type="STRING" id="187330.AMS58_11020"/>
<feature type="domain" description="Dienelactone hydrolase" evidence="1">
    <location>
        <begin position="18"/>
        <end position="242"/>
    </location>
</feature>
<dbReference type="Pfam" id="PF01738">
    <property type="entry name" value="DLH"/>
    <property type="match status" value="1"/>
</dbReference>
<dbReference type="EMBL" id="LHPH01000004">
    <property type="protein sequence ID" value="KPH64761.1"/>
    <property type="molecule type" value="Genomic_DNA"/>
</dbReference>
<dbReference type="InterPro" id="IPR029058">
    <property type="entry name" value="AB_hydrolase_fold"/>
</dbReference>
<gene>
    <name evidence="2" type="ORF">ADS77_05230</name>
</gene>
<comment type="caution">
    <text evidence="2">The sequence shown here is derived from an EMBL/GenBank/DDBJ whole genome shotgun (WGS) entry which is preliminary data.</text>
</comment>
<dbReference type="PANTHER" id="PTHR47562:SF2">
    <property type="entry name" value="CARBOXYMETHYLENEBUTENOLIDASE-RELATED"/>
    <property type="match status" value="1"/>
</dbReference>
<keyword evidence="2" id="KW-0378">Hydrolase</keyword>
<evidence type="ECO:0000313" key="3">
    <source>
        <dbReference type="Proteomes" id="UP000037848"/>
    </source>
</evidence>
<dbReference type="RefSeq" id="WP_054205199.1">
    <property type="nucleotide sequence ID" value="NZ_LHPH01000004.1"/>
</dbReference>